<organism evidence="1 2">
    <name type="scientific">Acidiluteibacter ferrifornacis</name>
    <dbReference type="NCBI Taxonomy" id="2692424"/>
    <lineage>
        <taxon>Bacteria</taxon>
        <taxon>Pseudomonadati</taxon>
        <taxon>Bacteroidota</taxon>
        <taxon>Flavobacteriia</taxon>
        <taxon>Flavobacteriales</taxon>
        <taxon>Cryomorphaceae</taxon>
        <taxon>Acidiluteibacter</taxon>
    </lineage>
</organism>
<dbReference type="InterPro" id="IPR008969">
    <property type="entry name" value="CarboxyPept-like_regulatory"/>
</dbReference>
<sequence length="218" mass="25099">MKSTLLSIFILLMNFGFCQVSEDLQFILKGKVVDQEISIPIQNARVEVIGTDSSTIVIETNENGVFETPLKGNTSYSVSVSKSSYLNAHGKETTIDETESNVFFHLYELEPMITIHEGFTTIDFNSTFSFKSIDFNTDSITLYKKYDGLSDEEVKYKLLSESNNDYQIISQQDVTIERIRMELIDTSVVKISTDKFNSNYWLIGYSTKNRFWFDLIKW</sequence>
<dbReference type="AlphaFoldDB" id="A0A6N9NHT9"/>
<dbReference type="Gene3D" id="2.60.40.1120">
    <property type="entry name" value="Carboxypeptidase-like, regulatory domain"/>
    <property type="match status" value="1"/>
</dbReference>
<dbReference type="Proteomes" id="UP000470771">
    <property type="component" value="Unassembled WGS sequence"/>
</dbReference>
<evidence type="ECO:0008006" key="3">
    <source>
        <dbReference type="Google" id="ProtNLM"/>
    </source>
</evidence>
<dbReference type="EMBL" id="WWNE01000005">
    <property type="protein sequence ID" value="NBG65402.1"/>
    <property type="molecule type" value="Genomic_DNA"/>
</dbReference>
<dbReference type="Pfam" id="PF13620">
    <property type="entry name" value="CarboxypepD_reg"/>
    <property type="match status" value="1"/>
</dbReference>
<dbReference type="SUPFAM" id="SSF49464">
    <property type="entry name" value="Carboxypeptidase regulatory domain-like"/>
    <property type="match status" value="1"/>
</dbReference>
<evidence type="ECO:0000313" key="1">
    <source>
        <dbReference type="EMBL" id="NBG65402.1"/>
    </source>
</evidence>
<keyword evidence="2" id="KW-1185">Reference proteome</keyword>
<dbReference type="RefSeq" id="WP_160632362.1">
    <property type="nucleotide sequence ID" value="NZ_WWNE01000005.1"/>
</dbReference>
<reference evidence="1 2" key="1">
    <citation type="submission" date="2019-12" db="EMBL/GenBank/DDBJ databases">
        <authorList>
            <person name="Zhao J."/>
        </authorList>
    </citation>
    <scope>NUCLEOTIDE SEQUENCE [LARGE SCALE GENOMIC DNA]</scope>
    <source>
        <strain evidence="1 2">S-15</strain>
    </source>
</reference>
<comment type="caution">
    <text evidence="1">The sequence shown here is derived from an EMBL/GenBank/DDBJ whole genome shotgun (WGS) entry which is preliminary data.</text>
</comment>
<gene>
    <name evidence="1" type="ORF">GQN54_04705</name>
</gene>
<protein>
    <recommendedName>
        <fullName evidence="3">Carboxypeptidase regulatory-like domain-containing protein</fullName>
    </recommendedName>
</protein>
<accession>A0A6N9NHT9</accession>
<evidence type="ECO:0000313" key="2">
    <source>
        <dbReference type="Proteomes" id="UP000470771"/>
    </source>
</evidence>
<proteinExistence type="predicted"/>
<name>A0A6N9NHT9_9FLAO</name>